<gene>
    <name evidence="1" type="ORF">ERS007720_03977</name>
    <name evidence="2" type="ORF">ERS007739_05548</name>
</gene>
<sequence length="35" mass="3732">MLDGNFVSTSRPTLRPKMIASIVIKASSINIAGDK</sequence>
<name>A0A655JLA7_MYCTX</name>
<dbReference type="Proteomes" id="UP000044938">
    <property type="component" value="Unassembled WGS sequence"/>
</dbReference>
<evidence type="ECO:0000313" key="1">
    <source>
        <dbReference type="EMBL" id="COX13978.1"/>
    </source>
</evidence>
<evidence type="ECO:0000313" key="3">
    <source>
        <dbReference type="Proteomes" id="UP000039021"/>
    </source>
</evidence>
<dbReference type="AlphaFoldDB" id="A0A655JLA7"/>
<dbReference type="Proteomes" id="UP000039021">
    <property type="component" value="Unassembled WGS sequence"/>
</dbReference>
<dbReference type="EMBL" id="CSAJ01000736">
    <property type="protein sequence ID" value="COX13978.1"/>
    <property type="molecule type" value="Genomic_DNA"/>
</dbReference>
<dbReference type="EMBL" id="CSBK01004644">
    <property type="protein sequence ID" value="CPC07187.1"/>
    <property type="molecule type" value="Genomic_DNA"/>
</dbReference>
<organism evidence="1 4">
    <name type="scientific">Mycobacterium tuberculosis</name>
    <dbReference type="NCBI Taxonomy" id="1773"/>
    <lineage>
        <taxon>Bacteria</taxon>
        <taxon>Bacillati</taxon>
        <taxon>Actinomycetota</taxon>
        <taxon>Actinomycetes</taxon>
        <taxon>Mycobacteriales</taxon>
        <taxon>Mycobacteriaceae</taxon>
        <taxon>Mycobacterium</taxon>
        <taxon>Mycobacterium tuberculosis complex</taxon>
    </lineage>
</organism>
<evidence type="ECO:0000313" key="2">
    <source>
        <dbReference type="EMBL" id="CPC07187.1"/>
    </source>
</evidence>
<accession>A0A655JLA7</accession>
<reference evidence="2" key="1">
    <citation type="submission" date="2015-03" db="EMBL/GenBank/DDBJ databases">
        <authorList>
            <consortium name="Pathogen Informatics"/>
            <person name="Murphy D."/>
        </authorList>
    </citation>
    <scope>NUCLEOTIDE SEQUENCE</scope>
    <source>
        <strain evidence="2">N09902308</strain>
    </source>
</reference>
<proteinExistence type="predicted"/>
<reference evidence="3 4" key="2">
    <citation type="submission" date="2015-03" db="EMBL/GenBank/DDBJ databases">
        <authorList>
            <consortium name="Pathogen Informatics"/>
        </authorList>
    </citation>
    <scope>NUCLEOTIDE SEQUENCE [LARGE SCALE GENOMIC DNA]</scope>
    <source>
        <strain evidence="1 4">M09401471</strain>
        <strain evidence="3">N09902308</strain>
    </source>
</reference>
<evidence type="ECO:0000313" key="4">
    <source>
        <dbReference type="Proteomes" id="UP000044938"/>
    </source>
</evidence>
<protein>
    <submittedName>
        <fullName evidence="1">Uncharacterized protein</fullName>
    </submittedName>
</protein>